<protein>
    <submittedName>
        <fullName evidence="2">Uncharacterized protein</fullName>
    </submittedName>
</protein>
<dbReference type="VEuPathDB" id="FungiDB:P170DRAFT_445064"/>
<dbReference type="GeneID" id="36558375"/>
<evidence type="ECO:0000256" key="1">
    <source>
        <dbReference type="SAM" id="SignalP"/>
    </source>
</evidence>
<gene>
    <name evidence="2" type="ORF">P170DRAFT_445064</name>
</gene>
<dbReference type="RefSeq" id="XP_024708574.1">
    <property type="nucleotide sequence ID" value="XM_024850676.1"/>
</dbReference>
<dbReference type="STRING" id="1392250.A0A2I2GK73"/>
<dbReference type="PANTHER" id="PTHR35896">
    <property type="entry name" value="IG-LIKE DOMAIN-CONTAINING PROTEIN"/>
    <property type="match status" value="1"/>
</dbReference>
<reference evidence="2 3" key="1">
    <citation type="submission" date="2016-12" db="EMBL/GenBank/DDBJ databases">
        <title>The genomes of Aspergillus section Nigri reveals drivers in fungal speciation.</title>
        <authorList>
            <consortium name="DOE Joint Genome Institute"/>
            <person name="Vesth T.C."/>
            <person name="Nybo J."/>
            <person name="Theobald S."/>
            <person name="Brandl J."/>
            <person name="Frisvad J.C."/>
            <person name="Nielsen K.F."/>
            <person name="Lyhne E.K."/>
            <person name="Kogle M.E."/>
            <person name="Kuo A."/>
            <person name="Riley R."/>
            <person name="Clum A."/>
            <person name="Nolan M."/>
            <person name="Lipzen A."/>
            <person name="Salamov A."/>
            <person name="Henrissat B."/>
            <person name="Wiebenga A."/>
            <person name="De Vries R.P."/>
            <person name="Grigoriev I.V."/>
            <person name="Mortensen U.H."/>
            <person name="Andersen M.R."/>
            <person name="Baker S.E."/>
        </authorList>
    </citation>
    <scope>NUCLEOTIDE SEQUENCE [LARGE SCALE GENOMIC DNA]</scope>
    <source>
        <strain evidence="2 3">IBT 23096</strain>
    </source>
</reference>
<keyword evidence="3" id="KW-1185">Reference proteome</keyword>
<sequence>MQIKNVLAVLAFGLPLAFASPIPEGEAEAIPYYPKRDEAIPYYPKRSEEGEAIPYYPKRSEEGKAIPYYMKRSEEGEAIPYYPKRSEESEAIPYYPKRSEEALSNNCRYDSFAAAWLPPHCRNDALIDAFERAGPNPDGSWTYYADRNKTQRLSLEQVSRLPETGGSHFFATHGWHLVHCAYYWKKMFLAPTEGTVIEKRYDNLAHLEHCEMMFLKRDDLDTIVTEAGVSLHSDVAVVVKGAGHEHGHIAFMLLE</sequence>
<dbReference type="InterPro" id="IPR053008">
    <property type="entry name" value="Phomopsin_biosynth_assoc"/>
</dbReference>
<feature type="chain" id="PRO_5014111487" evidence="1">
    <location>
        <begin position="20"/>
        <end position="255"/>
    </location>
</feature>
<comment type="caution">
    <text evidence="2">The sequence shown here is derived from an EMBL/GenBank/DDBJ whole genome shotgun (WGS) entry which is preliminary data.</text>
</comment>
<proteinExistence type="predicted"/>
<feature type="signal peptide" evidence="1">
    <location>
        <begin position="1"/>
        <end position="19"/>
    </location>
</feature>
<dbReference type="AlphaFoldDB" id="A0A2I2GK73"/>
<dbReference type="OrthoDB" id="3501153at2759"/>
<organism evidence="2 3">
    <name type="scientific">Aspergillus steynii IBT 23096</name>
    <dbReference type="NCBI Taxonomy" id="1392250"/>
    <lineage>
        <taxon>Eukaryota</taxon>
        <taxon>Fungi</taxon>
        <taxon>Dikarya</taxon>
        <taxon>Ascomycota</taxon>
        <taxon>Pezizomycotina</taxon>
        <taxon>Eurotiomycetes</taxon>
        <taxon>Eurotiomycetidae</taxon>
        <taxon>Eurotiales</taxon>
        <taxon>Aspergillaceae</taxon>
        <taxon>Aspergillus</taxon>
        <taxon>Aspergillus subgen. Circumdati</taxon>
    </lineage>
</organism>
<name>A0A2I2GK73_9EURO</name>
<evidence type="ECO:0000313" key="3">
    <source>
        <dbReference type="Proteomes" id="UP000234275"/>
    </source>
</evidence>
<evidence type="ECO:0000313" key="2">
    <source>
        <dbReference type="EMBL" id="PLB53272.1"/>
    </source>
</evidence>
<dbReference type="EMBL" id="MSFO01000002">
    <property type="protein sequence ID" value="PLB53272.1"/>
    <property type="molecule type" value="Genomic_DNA"/>
</dbReference>
<keyword evidence="1" id="KW-0732">Signal</keyword>
<accession>A0A2I2GK73</accession>
<dbReference type="PANTHER" id="PTHR35896:SF3">
    <property type="entry name" value="MAJOR FACILITATOR SUPERFAMILY TRANSPORTER"/>
    <property type="match status" value="1"/>
</dbReference>
<dbReference type="Proteomes" id="UP000234275">
    <property type="component" value="Unassembled WGS sequence"/>
</dbReference>